<organism evidence="1 2">
    <name type="scientific">Kribbella italica</name>
    <dbReference type="NCBI Taxonomy" id="1540520"/>
    <lineage>
        <taxon>Bacteria</taxon>
        <taxon>Bacillati</taxon>
        <taxon>Actinomycetota</taxon>
        <taxon>Actinomycetes</taxon>
        <taxon>Propionibacteriales</taxon>
        <taxon>Kribbellaceae</taxon>
        <taxon>Kribbella</taxon>
    </lineage>
</organism>
<dbReference type="AlphaFoldDB" id="A0A7W9MRZ0"/>
<dbReference type="EMBL" id="JACHMY010000001">
    <property type="protein sequence ID" value="MBB5833373.1"/>
    <property type="molecule type" value="Genomic_DNA"/>
</dbReference>
<sequence>MDEPMKAEFNTLCPDCGGSGEIRVARAVVQLGTGQGGTASVTETCKTCHGNGSRKGFQPPV</sequence>
<dbReference type="Proteomes" id="UP000549971">
    <property type="component" value="Unassembled WGS sequence"/>
</dbReference>
<comment type="caution">
    <text evidence="1">The sequence shown here is derived from an EMBL/GenBank/DDBJ whole genome shotgun (WGS) entry which is preliminary data.</text>
</comment>
<keyword evidence="2" id="KW-1185">Reference proteome</keyword>
<proteinExistence type="predicted"/>
<name>A0A7W9MRZ0_9ACTN</name>
<evidence type="ECO:0000313" key="2">
    <source>
        <dbReference type="Proteomes" id="UP000549971"/>
    </source>
</evidence>
<dbReference type="SUPFAM" id="SSF57938">
    <property type="entry name" value="DnaJ/Hsp40 cysteine-rich domain"/>
    <property type="match status" value="1"/>
</dbReference>
<dbReference type="InterPro" id="IPR036410">
    <property type="entry name" value="HSP_DnaJ_Cys-rich_dom_sf"/>
</dbReference>
<dbReference type="Gene3D" id="2.10.230.10">
    <property type="entry name" value="Heat shock protein DnaJ, cysteine-rich domain"/>
    <property type="match status" value="1"/>
</dbReference>
<reference evidence="1 2" key="1">
    <citation type="submission" date="2020-08" db="EMBL/GenBank/DDBJ databases">
        <title>Sequencing the genomes of 1000 actinobacteria strains.</title>
        <authorList>
            <person name="Klenk H.-P."/>
        </authorList>
    </citation>
    <scope>NUCLEOTIDE SEQUENCE [LARGE SCALE GENOMIC DNA]</scope>
    <source>
        <strain evidence="1 2">DSM 28967</strain>
    </source>
</reference>
<evidence type="ECO:0000313" key="1">
    <source>
        <dbReference type="EMBL" id="MBB5833373.1"/>
    </source>
</evidence>
<accession>A0A7W9MRZ0</accession>
<gene>
    <name evidence="1" type="ORF">HDA39_000107</name>
</gene>
<protein>
    <submittedName>
        <fullName evidence="1">DnaJ-class molecular chaperone</fullName>
    </submittedName>
</protein>